<dbReference type="Pfam" id="PF00871">
    <property type="entry name" value="Acetate_kinase"/>
    <property type="match status" value="1"/>
</dbReference>
<dbReference type="NCBIfam" id="TIGR02707">
    <property type="entry name" value="butyr_kinase"/>
    <property type="match status" value="1"/>
</dbReference>
<dbReference type="InterPro" id="IPR000890">
    <property type="entry name" value="Aliphatic_acid_kin_short-chain"/>
</dbReference>
<dbReference type="RefSeq" id="WP_135870741.1">
    <property type="nucleotide sequence ID" value="NZ_SRSC01000003.1"/>
</dbReference>
<accession>A0A4S1CCY5</accession>
<protein>
    <recommendedName>
        <fullName evidence="9">Probable butyrate kinase</fullName>
        <shortName evidence="9">BK</shortName>
        <ecNumber evidence="9">2.7.2.7</ecNumber>
    </recommendedName>
    <alternativeName>
        <fullName evidence="9">Branched-chain carboxylic acid kinase</fullName>
    </alternativeName>
</protein>
<evidence type="ECO:0000256" key="7">
    <source>
        <dbReference type="ARBA" id="ARBA00022840"/>
    </source>
</evidence>
<dbReference type="Proteomes" id="UP000306416">
    <property type="component" value="Unassembled WGS sequence"/>
</dbReference>
<evidence type="ECO:0000313" key="11">
    <source>
        <dbReference type="EMBL" id="TGU71285.1"/>
    </source>
</evidence>
<comment type="similarity">
    <text evidence="2 9 10">Belongs to the acetokinase family.</text>
</comment>
<keyword evidence="7 9" id="KW-0067">ATP-binding</keyword>
<evidence type="ECO:0000256" key="8">
    <source>
        <dbReference type="ARBA" id="ARBA00048596"/>
    </source>
</evidence>
<keyword evidence="6 9" id="KW-0418">Kinase</keyword>
<keyword evidence="5 9" id="KW-0547">Nucleotide-binding</keyword>
<evidence type="ECO:0000256" key="1">
    <source>
        <dbReference type="ARBA" id="ARBA00004496"/>
    </source>
</evidence>
<dbReference type="PANTHER" id="PTHR21060">
    <property type="entry name" value="ACETATE KINASE"/>
    <property type="match status" value="1"/>
</dbReference>
<comment type="subcellular location">
    <subcellularLocation>
        <location evidence="1 9">Cytoplasm</location>
    </subcellularLocation>
</comment>
<dbReference type="GO" id="GO:0008776">
    <property type="term" value="F:acetate kinase activity"/>
    <property type="evidence" value="ECO:0007669"/>
    <property type="project" value="TreeGrafter"/>
</dbReference>
<dbReference type="AlphaFoldDB" id="A0A4S1CCY5"/>
<comment type="caution">
    <text evidence="11">The sequence shown here is derived from an EMBL/GenBank/DDBJ whole genome shotgun (WGS) entry which is preliminary data.</text>
</comment>
<evidence type="ECO:0000256" key="4">
    <source>
        <dbReference type="ARBA" id="ARBA00022679"/>
    </source>
</evidence>
<dbReference type="GO" id="GO:0005524">
    <property type="term" value="F:ATP binding"/>
    <property type="evidence" value="ECO:0007669"/>
    <property type="project" value="UniProtKB-KW"/>
</dbReference>
<dbReference type="PANTHER" id="PTHR21060:SF3">
    <property type="entry name" value="BUTYRATE KINASE 2-RELATED"/>
    <property type="match status" value="1"/>
</dbReference>
<dbReference type="CDD" id="cd24011">
    <property type="entry name" value="ASKHA_NBD_BK"/>
    <property type="match status" value="1"/>
</dbReference>
<evidence type="ECO:0000313" key="12">
    <source>
        <dbReference type="Proteomes" id="UP000306416"/>
    </source>
</evidence>
<dbReference type="GO" id="GO:0005737">
    <property type="term" value="C:cytoplasm"/>
    <property type="evidence" value="ECO:0007669"/>
    <property type="project" value="UniProtKB-SubCell"/>
</dbReference>
<evidence type="ECO:0000256" key="5">
    <source>
        <dbReference type="ARBA" id="ARBA00022741"/>
    </source>
</evidence>
<evidence type="ECO:0000256" key="3">
    <source>
        <dbReference type="ARBA" id="ARBA00022490"/>
    </source>
</evidence>
<dbReference type="SUPFAM" id="SSF53067">
    <property type="entry name" value="Actin-like ATPase domain"/>
    <property type="match status" value="2"/>
</dbReference>
<evidence type="ECO:0000256" key="2">
    <source>
        <dbReference type="ARBA" id="ARBA00008748"/>
    </source>
</evidence>
<dbReference type="InterPro" id="IPR011245">
    <property type="entry name" value="Butyrate_kin"/>
</dbReference>
<gene>
    <name evidence="9 11" type="primary">buk</name>
    <name evidence="11" type="ORF">E4633_13160</name>
</gene>
<evidence type="ECO:0000256" key="6">
    <source>
        <dbReference type="ARBA" id="ARBA00022777"/>
    </source>
</evidence>
<dbReference type="EC" id="2.7.2.7" evidence="9"/>
<dbReference type="EMBL" id="SRSC01000003">
    <property type="protein sequence ID" value="TGU71285.1"/>
    <property type="molecule type" value="Genomic_DNA"/>
</dbReference>
<sequence>MNILAIDPGSTSTKIGVFRDGTLTKGSIEHPRAEMEHFPCVMDQLGYRMDAIRAYLRETGADGVAWDAVVGRGGLIHPVLSGVYLVDEPLIKDLEDGVSGEHAANLGGVLAHAVASGKGVPAYVVDPPVIDEMWPVARLSGMAGIERRSMFHALNQKAVARDVARELGRDYAELNLIVVHMGGGITAGAHRKGLVVDVNNGLNGDGPFSPERTGGLPVVGVLELVERGAFTTGELKGIVARRGGVYSYLNTVDMREVEARVQQGDAEAGLVREAMIYQVAKEIGGLAAALSGAVDGIVLTGGLAFGAAVVEGVRRRVEFIAPVFVRPGEFEIEALVDGALRVISGVEAARRYAGGTDEHRG</sequence>
<dbReference type="Gene3D" id="3.30.420.40">
    <property type="match status" value="2"/>
</dbReference>
<name>A0A4S1CCY5_9BACT</name>
<dbReference type="InterPro" id="IPR023865">
    <property type="entry name" value="Aliphatic_acid_kinase_CS"/>
</dbReference>
<dbReference type="PIRSF" id="PIRSF036458">
    <property type="entry name" value="Butyrate_kin"/>
    <property type="match status" value="1"/>
</dbReference>
<reference evidence="11 12" key="1">
    <citation type="submission" date="2019-04" db="EMBL/GenBank/DDBJ databases">
        <title>Geobacter oryzae sp. nov., ferric-reducing bacteria isolated from paddy soil.</title>
        <authorList>
            <person name="Xu Z."/>
            <person name="Masuda Y."/>
            <person name="Itoh H."/>
            <person name="Senoo K."/>
        </authorList>
    </citation>
    <scope>NUCLEOTIDE SEQUENCE [LARGE SCALE GENOMIC DNA]</scope>
    <source>
        <strain evidence="11 12">Red111</strain>
    </source>
</reference>
<keyword evidence="4 9" id="KW-0808">Transferase</keyword>
<comment type="catalytic activity">
    <reaction evidence="8 9">
        <text>butanoate + ATP = butanoyl phosphate + ADP</text>
        <dbReference type="Rhea" id="RHEA:13585"/>
        <dbReference type="ChEBI" id="CHEBI:17968"/>
        <dbReference type="ChEBI" id="CHEBI:30616"/>
        <dbReference type="ChEBI" id="CHEBI:58079"/>
        <dbReference type="ChEBI" id="CHEBI:456216"/>
        <dbReference type="EC" id="2.7.2.7"/>
    </reaction>
</comment>
<evidence type="ECO:0000256" key="10">
    <source>
        <dbReference type="RuleBase" id="RU003835"/>
    </source>
</evidence>
<keyword evidence="3 9" id="KW-0963">Cytoplasm</keyword>
<dbReference type="InterPro" id="IPR043129">
    <property type="entry name" value="ATPase_NBD"/>
</dbReference>
<dbReference type="PROSITE" id="PS01076">
    <property type="entry name" value="ACETATE_KINASE_2"/>
    <property type="match status" value="1"/>
</dbReference>
<dbReference type="PRINTS" id="PR00471">
    <property type="entry name" value="ACETATEKNASE"/>
</dbReference>
<organism evidence="11 12">
    <name type="scientific">Geomonas terrae</name>
    <dbReference type="NCBI Taxonomy" id="2562681"/>
    <lineage>
        <taxon>Bacteria</taxon>
        <taxon>Pseudomonadati</taxon>
        <taxon>Thermodesulfobacteriota</taxon>
        <taxon>Desulfuromonadia</taxon>
        <taxon>Geobacterales</taxon>
        <taxon>Geobacteraceae</taxon>
        <taxon>Geomonas</taxon>
    </lineage>
</organism>
<keyword evidence="12" id="KW-1185">Reference proteome</keyword>
<dbReference type="NCBIfam" id="NF002834">
    <property type="entry name" value="PRK03011.1-5"/>
    <property type="match status" value="1"/>
</dbReference>
<dbReference type="GO" id="GO:0006083">
    <property type="term" value="P:acetate metabolic process"/>
    <property type="evidence" value="ECO:0007669"/>
    <property type="project" value="TreeGrafter"/>
</dbReference>
<proteinExistence type="inferred from homology"/>
<evidence type="ECO:0000256" key="9">
    <source>
        <dbReference type="HAMAP-Rule" id="MF_00542"/>
    </source>
</evidence>
<dbReference type="HAMAP" id="MF_00542">
    <property type="entry name" value="Butyrate_kinase"/>
    <property type="match status" value="1"/>
</dbReference>
<dbReference type="GO" id="GO:0047761">
    <property type="term" value="F:butyrate kinase activity"/>
    <property type="evidence" value="ECO:0007669"/>
    <property type="project" value="UniProtKB-UniRule"/>
</dbReference>